<dbReference type="SUPFAM" id="SSF49899">
    <property type="entry name" value="Concanavalin A-like lectins/glucanases"/>
    <property type="match status" value="1"/>
</dbReference>
<dbReference type="Proteomes" id="UP001500804">
    <property type="component" value="Unassembled WGS sequence"/>
</dbReference>
<comment type="caution">
    <text evidence="3">The sequence shown here is derived from an EMBL/GenBank/DDBJ whole genome shotgun (WGS) entry which is preliminary data.</text>
</comment>
<name>A0ABP9NIE7_9PSEU</name>
<dbReference type="Pfam" id="PF08787">
    <property type="entry name" value="Alginate_lyase2"/>
    <property type="match status" value="1"/>
</dbReference>
<keyword evidence="1" id="KW-0732">Signal</keyword>
<evidence type="ECO:0000313" key="4">
    <source>
        <dbReference type="Proteomes" id="UP001500804"/>
    </source>
</evidence>
<accession>A0ABP9NIE7</accession>
<keyword evidence="4" id="KW-1185">Reference proteome</keyword>
<reference evidence="4" key="1">
    <citation type="journal article" date="2019" name="Int. J. Syst. Evol. Microbiol.">
        <title>The Global Catalogue of Microorganisms (GCM) 10K type strain sequencing project: providing services to taxonomists for standard genome sequencing and annotation.</title>
        <authorList>
            <consortium name="The Broad Institute Genomics Platform"/>
            <consortium name="The Broad Institute Genome Sequencing Center for Infectious Disease"/>
            <person name="Wu L."/>
            <person name="Ma J."/>
        </authorList>
    </citation>
    <scope>NUCLEOTIDE SEQUENCE [LARGE SCALE GENOMIC DNA]</scope>
    <source>
        <strain evidence="4">JCM 18302</strain>
    </source>
</reference>
<dbReference type="GO" id="GO:0016829">
    <property type="term" value="F:lyase activity"/>
    <property type="evidence" value="ECO:0007669"/>
    <property type="project" value="UniProtKB-KW"/>
</dbReference>
<evidence type="ECO:0000256" key="1">
    <source>
        <dbReference type="SAM" id="SignalP"/>
    </source>
</evidence>
<gene>
    <name evidence="3" type="ORF">GCM10023320_29450</name>
</gene>
<feature type="signal peptide" evidence="1">
    <location>
        <begin position="1"/>
        <end position="23"/>
    </location>
</feature>
<evidence type="ECO:0000259" key="2">
    <source>
        <dbReference type="Pfam" id="PF08787"/>
    </source>
</evidence>
<dbReference type="Gene3D" id="2.60.120.200">
    <property type="match status" value="1"/>
</dbReference>
<protein>
    <submittedName>
        <fullName evidence="3">Polysaccharide lyase family 7 protein</fullName>
    </submittedName>
</protein>
<dbReference type="PROSITE" id="PS51257">
    <property type="entry name" value="PROKAR_LIPOPROTEIN"/>
    <property type="match status" value="1"/>
</dbReference>
<feature type="domain" description="Alginate lyase 2" evidence="2">
    <location>
        <begin position="46"/>
        <end position="253"/>
    </location>
</feature>
<evidence type="ECO:0000313" key="3">
    <source>
        <dbReference type="EMBL" id="GAA5121122.1"/>
    </source>
</evidence>
<keyword evidence="3" id="KW-0456">Lyase</keyword>
<sequence length="255" mass="27288">MSRFRDLLIVVGPALLVALAACAAPEPAPAPAPPAPRTPAVPGDVLNLANWKLTLPTGAGNEPEEIHPPQLTSFSDDFFRLDDTRDGVVFTANAGGVTTNGSSYPRCELREMDGGALASWSNRAGTHTMTLREAITKLPEVKPHVVAAQIHDAENDVVMVRLEGTHLFVEYDDGEGEFTLDEHYALGTPYDLRITAANGRVQVAYNGRQAGDVPLAGDGWYFKAGTYTQSNPERGEAPAAVGEVVIYSLDVQHTP</sequence>
<dbReference type="EMBL" id="BAABJO010000009">
    <property type="protein sequence ID" value="GAA5121122.1"/>
    <property type="molecule type" value="Genomic_DNA"/>
</dbReference>
<organism evidence="3 4">
    <name type="scientific">Pseudonocardia adelaidensis</name>
    <dbReference type="NCBI Taxonomy" id="648754"/>
    <lineage>
        <taxon>Bacteria</taxon>
        <taxon>Bacillati</taxon>
        <taxon>Actinomycetota</taxon>
        <taxon>Actinomycetes</taxon>
        <taxon>Pseudonocardiales</taxon>
        <taxon>Pseudonocardiaceae</taxon>
        <taxon>Pseudonocardia</taxon>
    </lineage>
</organism>
<feature type="chain" id="PRO_5045161100" evidence="1">
    <location>
        <begin position="24"/>
        <end position="255"/>
    </location>
</feature>
<dbReference type="InterPro" id="IPR013320">
    <property type="entry name" value="ConA-like_dom_sf"/>
</dbReference>
<proteinExistence type="predicted"/>
<dbReference type="InterPro" id="IPR014895">
    <property type="entry name" value="Alginate_lyase_2"/>
</dbReference>